<proteinExistence type="inferred from homology"/>
<sequence>MLKKIHRLTSNRDFKLVFKDGRSFETEFIKLKIASNKKDVSRFGFIVSAKIAPKAHDRNLVKRRLRSAVRFLLPNIQSGFDVAIWPKAKVKGIEFQVLIDSLKNLFKKSLIWQEI</sequence>
<evidence type="ECO:0000256" key="1">
    <source>
        <dbReference type="ARBA" id="ARBA00002663"/>
    </source>
</evidence>
<evidence type="ECO:0000256" key="4">
    <source>
        <dbReference type="ARBA" id="ARBA00022759"/>
    </source>
</evidence>
<dbReference type="EC" id="3.1.26.5" evidence="7 8"/>
<keyword evidence="4 7" id="KW-0255">Endonuclease</keyword>
<dbReference type="InterPro" id="IPR020539">
    <property type="entry name" value="RNase_P_CS"/>
</dbReference>
<dbReference type="GO" id="GO:0042781">
    <property type="term" value="F:3'-tRNA processing endoribonuclease activity"/>
    <property type="evidence" value="ECO:0007669"/>
    <property type="project" value="TreeGrafter"/>
</dbReference>
<keyword evidence="6 7" id="KW-0694">RNA-binding</keyword>
<name>A0A1F5CB11_9BACT</name>
<dbReference type="PROSITE" id="PS00648">
    <property type="entry name" value="RIBONUCLEASE_P"/>
    <property type="match status" value="1"/>
</dbReference>
<evidence type="ECO:0000313" key="10">
    <source>
        <dbReference type="Proteomes" id="UP000177197"/>
    </source>
</evidence>
<dbReference type="GO" id="GO:0004526">
    <property type="term" value="F:ribonuclease P activity"/>
    <property type="evidence" value="ECO:0007669"/>
    <property type="project" value="UniProtKB-UniRule"/>
</dbReference>
<evidence type="ECO:0000256" key="3">
    <source>
        <dbReference type="ARBA" id="ARBA00022722"/>
    </source>
</evidence>
<comment type="similarity">
    <text evidence="7">Belongs to the RnpA family.</text>
</comment>
<evidence type="ECO:0000256" key="7">
    <source>
        <dbReference type="HAMAP-Rule" id="MF_00227"/>
    </source>
</evidence>
<evidence type="ECO:0000256" key="5">
    <source>
        <dbReference type="ARBA" id="ARBA00022801"/>
    </source>
</evidence>
<comment type="function">
    <text evidence="1 7">RNaseP catalyzes the removal of the 5'-leader sequence from pre-tRNA to produce the mature 5'-terminus. It can also cleave other RNA substrates such as 4.5S RNA. The protein component plays an auxiliary but essential role in vivo by binding to the 5'-leader sequence and broadening the substrate specificity of the ribozyme.</text>
</comment>
<dbReference type="GO" id="GO:0001682">
    <property type="term" value="P:tRNA 5'-leader removal"/>
    <property type="evidence" value="ECO:0007669"/>
    <property type="project" value="UniProtKB-UniRule"/>
</dbReference>
<gene>
    <name evidence="7" type="primary">rnpA</name>
    <name evidence="9" type="ORF">A3I30_02485</name>
</gene>
<dbReference type="GO" id="GO:0030677">
    <property type="term" value="C:ribonuclease P complex"/>
    <property type="evidence" value="ECO:0007669"/>
    <property type="project" value="TreeGrafter"/>
</dbReference>
<evidence type="ECO:0000313" key="9">
    <source>
        <dbReference type="EMBL" id="OGD40069.1"/>
    </source>
</evidence>
<dbReference type="Proteomes" id="UP000177197">
    <property type="component" value="Unassembled WGS sequence"/>
</dbReference>
<comment type="subunit">
    <text evidence="7">Consists of a catalytic RNA component (M1 or rnpB) and a protein subunit.</text>
</comment>
<protein>
    <recommendedName>
        <fullName evidence="7 8">Ribonuclease P protein component</fullName>
        <shortName evidence="7">RNase P protein</shortName>
        <shortName evidence="7">RNaseP protein</shortName>
        <ecNumber evidence="7 8">3.1.26.5</ecNumber>
    </recommendedName>
    <alternativeName>
        <fullName evidence="7">Protein C5</fullName>
    </alternativeName>
</protein>
<dbReference type="InterPro" id="IPR000100">
    <property type="entry name" value="RNase_P"/>
</dbReference>
<reference evidence="9 10" key="1">
    <citation type="journal article" date="2016" name="Nat. Commun.">
        <title>Thousands of microbial genomes shed light on interconnected biogeochemical processes in an aquifer system.</title>
        <authorList>
            <person name="Anantharaman K."/>
            <person name="Brown C.T."/>
            <person name="Hug L.A."/>
            <person name="Sharon I."/>
            <person name="Castelle C.J."/>
            <person name="Probst A.J."/>
            <person name="Thomas B.C."/>
            <person name="Singh A."/>
            <person name="Wilkins M.J."/>
            <person name="Karaoz U."/>
            <person name="Brodie E.L."/>
            <person name="Williams K.H."/>
            <person name="Hubbard S.S."/>
            <person name="Banfield J.F."/>
        </authorList>
    </citation>
    <scope>NUCLEOTIDE SEQUENCE [LARGE SCALE GENOMIC DNA]</scope>
</reference>
<dbReference type="Gene3D" id="3.30.230.10">
    <property type="match status" value="1"/>
</dbReference>
<organism evidence="9 10">
    <name type="scientific">Candidatus Azambacteria bacterium RIFCSPLOWO2_02_FULL_44_14</name>
    <dbReference type="NCBI Taxonomy" id="1797306"/>
    <lineage>
        <taxon>Bacteria</taxon>
        <taxon>Candidatus Azamiibacteriota</taxon>
    </lineage>
</organism>
<keyword evidence="2 7" id="KW-0819">tRNA processing</keyword>
<keyword evidence="3 7" id="KW-0540">Nuclease</keyword>
<dbReference type="PANTHER" id="PTHR33992">
    <property type="entry name" value="RIBONUCLEASE P PROTEIN COMPONENT"/>
    <property type="match status" value="1"/>
</dbReference>
<dbReference type="Pfam" id="PF00825">
    <property type="entry name" value="Ribonuclease_P"/>
    <property type="match status" value="1"/>
</dbReference>
<dbReference type="InterPro" id="IPR014721">
    <property type="entry name" value="Ribsml_uS5_D2-typ_fold_subgr"/>
</dbReference>
<dbReference type="SUPFAM" id="SSF54211">
    <property type="entry name" value="Ribosomal protein S5 domain 2-like"/>
    <property type="match status" value="1"/>
</dbReference>
<comment type="catalytic activity">
    <reaction evidence="7">
        <text>Endonucleolytic cleavage of RNA, removing 5'-extranucleotides from tRNA precursor.</text>
        <dbReference type="EC" id="3.1.26.5"/>
    </reaction>
</comment>
<dbReference type="NCBIfam" id="TIGR00188">
    <property type="entry name" value="rnpA"/>
    <property type="match status" value="1"/>
</dbReference>
<comment type="caution">
    <text evidence="9">The sequence shown here is derived from an EMBL/GenBank/DDBJ whole genome shotgun (WGS) entry which is preliminary data.</text>
</comment>
<dbReference type="InterPro" id="IPR020568">
    <property type="entry name" value="Ribosomal_Su5_D2-typ_SF"/>
</dbReference>
<evidence type="ECO:0000256" key="6">
    <source>
        <dbReference type="ARBA" id="ARBA00022884"/>
    </source>
</evidence>
<dbReference type="PANTHER" id="PTHR33992:SF1">
    <property type="entry name" value="RIBONUCLEASE P PROTEIN COMPONENT"/>
    <property type="match status" value="1"/>
</dbReference>
<dbReference type="HAMAP" id="MF_00227">
    <property type="entry name" value="RNase_P"/>
    <property type="match status" value="1"/>
</dbReference>
<dbReference type="GO" id="GO:0000049">
    <property type="term" value="F:tRNA binding"/>
    <property type="evidence" value="ECO:0007669"/>
    <property type="project" value="UniProtKB-UniRule"/>
</dbReference>
<dbReference type="AlphaFoldDB" id="A0A1F5CB11"/>
<dbReference type="EMBL" id="MEYV01000013">
    <property type="protein sequence ID" value="OGD40069.1"/>
    <property type="molecule type" value="Genomic_DNA"/>
</dbReference>
<evidence type="ECO:0000256" key="2">
    <source>
        <dbReference type="ARBA" id="ARBA00022694"/>
    </source>
</evidence>
<keyword evidence="5 7" id="KW-0378">Hydrolase</keyword>
<evidence type="ECO:0000256" key="8">
    <source>
        <dbReference type="NCBIfam" id="TIGR00188"/>
    </source>
</evidence>
<accession>A0A1F5CB11</accession>